<dbReference type="Gene3D" id="3.90.79.10">
    <property type="entry name" value="Nucleoside Triphosphate Pyrophosphohydrolase"/>
    <property type="match status" value="1"/>
</dbReference>
<dbReference type="CDD" id="cd03424">
    <property type="entry name" value="NUDIX_ADPRase_Nudt5_UGPPase_Nudt14"/>
    <property type="match status" value="1"/>
</dbReference>
<dbReference type="PROSITE" id="PS51462">
    <property type="entry name" value="NUDIX"/>
    <property type="match status" value="1"/>
</dbReference>
<proteinExistence type="inferred from homology"/>
<organism evidence="5 6">
    <name type="scientific">Thermovirga lienii (strain ATCC BAA-1197 / DSM 17291 / Cas60314)</name>
    <dbReference type="NCBI Taxonomy" id="580340"/>
    <lineage>
        <taxon>Bacteria</taxon>
        <taxon>Thermotogati</taxon>
        <taxon>Synergistota</taxon>
        <taxon>Synergistia</taxon>
        <taxon>Synergistales</taxon>
        <taxon>Thermovirgaceae</taxon>
        <taxon>Thermovirga</taxon>
    </lineage>
</organism>
<evidence type="ECO:0000256" key="3">
    <source>
        <dbReference type="RuleBase" id="RU003476"/>
    </source>
</evidence>
<dbReference type="SUPFAM" id="SSF55811">
    <property type="entry name" value="Nudix"/>
    <property type="match status" value="1"/>
</dbReference>
<dbReference type="PROSITE" id="PS00893">
    <property type="entry name" value="NUDIX_BOX"/>
    <property type="match status" value="1"/>
</dbReference>
<dbReference type="FunFam" id="3.90.79.10:FF:000024">
    <property type="entry name" value="ADP-ribose pyrophosphatase"/>
    <property type="match status" value="1"/>
</dbReference>
<evidence type="ECO:0000256" key="2">
    <source>
        <dbReference type="ARBA" id="ARBA00022801"/>
    </source>
</evidence>
<accession>G7V9R9</accession>
<dbReference type="Pfam" id="PF00293">
    <property type="entry name" value="NUDIX"/>
    <property type="match status" value="1"/>
</dbReference>
<gene>
    <name evidence="5" type="ordered locus">Tlie_0886</name>
</gene>
<dbReference type="AlphaFoldDB" id="G7V9R9"/>
<comment type="similarity">
    <text evidence="3">Belongs to the Nudix hydrolase family.</text>
</comment>
<evidence type="ECO:0000313" key="5">
    <source>
        <dbReference type="EMBL" id="AER66619.1"/>
    </source>
</evidence>
<dbReference type="PANTHER" id="PTHR11839">
    <property type="entry name" value="UDP/ADP-SUGAR PYROPHOSPHATASE"/>
    <property type="match status" value="1"/>
</dbReference>
<dbReference type="InterPro" id="IPR020476">
    <property type="entry name" value="Nudix_hydrolase"/>
</dbReference>
<comment type="cofactor">
    <cofactor evidence="1">
        <name>Mg(2+)</name>
        <dbReference type="ChEBI" id="CHEBI:18420"/>
    </cofactor>
</comment>
<dbReference type="EMBL" id="CP003096">
    <property type="protein sequence ID" value="AER66619.1"/>
    <property type="molecule type" value="Genomic_DNA"/>
</dbReference>
<feature type="domain" description="Nudix hydrolase" evidence="4">
    <location>
        <begin position="43"/>
        <end position="171"/>
    </location>
</feature>
<evidence type="ECO:0000313" key="6">
    <source>
        <dbReference type="Proteomes" id="UP000005868"/>
    </source>
</evidence>
<dbReference type="InterPro" id="IPR000086">
    <property type="entry name" value="NUDIX_hydrolase_dom"/>
</dbReference>
<dbReference type="GO" id="GO:0005829">
    <property type="term" value="C:cytosol"/>
    <property type="evidence" value="ECO:0007669"/>
    <property type="project" value="TreeGrafter"/>
</dbReference>
<reference evidence="6" key="1">
    <citation type="submission" date="2011-10" db="EMBL/GenBank/DDBJ databases">
        <title>The complete genome of chromosome of Thermovirga lienii DSM 17291.</title>
        <authorList>
            <consortium name="US DOE Joint Genome Institute (JGI-PGF)"/>
            <person name="Lucas S."/>
            <person name="Copeland A."/>
            <person name="Lapidus A."/>
            <person name="Glavina del Rio T."/>
            <person name="Dalin E."/>
            <person name="Tice H."/>
            <person name="Bruce D."/>
            <person name="Goodwin L."/>
            <person name="Pitluck S."/>
            <person name="Peters L."/>
            <person name="Mikhailova N."/>
            <person name="Saunders E."/>
            <person name="Kyrpides N."/>
            <person name="Mavromatis K."/>
            <person name="Ivanova N."/>
            <person name="Last F.I."/>
            <person name="Brettin T."/>
            <person name="Detter J.C."/>
            <person name="Han C."/>
            <person name="Larimer F."/>
            <person name="Land M."/>
            <person name="Hauser L."/>
            <person name="Markowitz V."/>
            <person name="Cheng J.-F."/>
            <person name="Hugenholtz P."/>
            <person name="Woyke T."/>
            <person name="Wu D."/>
            <person name="Spring S."/>
            <person name="Schroeder M."/>
            <person name="Brambilla E.-M."/>
            <person name="Klenk H.-P."/>
            <person name="Eisen J.A."/>
        </authorList>
    </citation>
    <scope>NUCLEOTIDE SEQUENCE [LARGE SCALE GENOMIC DNA]</scope>
    <source>
        <strain evidence="6">ATCC BAA-1197 / DSM 17291 / Cas60314</strain>
    </source>
</reference>
<dbReference type="PANTHER" id="PTHR11839:SF18">
    <property type="entry name" value="NUDIX HYDROLASE DOMAIN-CONTAINING PROTEIN"/>
    <property type="match status" value="1"/>
</dbReference>
<dbReference type="KEGG" id="tli:Tlie_0886"/>
<evidence type="ECO:0000259" key="4">
    <source>
        <dbReference type="PROSITE" id="PS51462"/>
    </source>
</evidence>
<dbReference type="GO" id="GO:0019693">
    <property type="term" value="P:ribose phosphate metabolic process"/>
    <property type="evidence" value="ECO:0007669"/>
    <property type="project" value="TreeGrafter"/>
</dbReference>
<dbReference type="GO" id="GO:0016462">
    <property type="term" value="F:pyrophosphatase activity"/>
    <property type="evidence" value="ECO:0007669"/>
    <property type="project" value="UniProtKB-ARBA"/>
</dbReference>
<evidence type="ECO:0000256" key="1">
    <source>
        <dbReference type="ARBA" id="ARBA00001946"/>
    </source>
</evidence>
<dbReference type="HOGENOM" id="CLU_062658_5_2_0"/>
<name>G7V9R9_THELD</name>
<dbReference type="GO" id="GO:0006753">
    <property type="term" value="P:nucleoside phosphate metabolic process"/>
    <property type="evidence" value="ECO:0007669"/>
    <property type="project" value="TreeGrafter"/>
</dbReference>
<dbReference type="InterPro" id="IPR015797">
    <property type="entry name" value="NUDIX_hydrolase-like_dom_sf"/>
</dbReference>
<dbReference type="STRING" id="580340.Tlie_0886"/>
<dbReference type="PRINTS" id="PR00502">
    <property type="entry name" value="NUDIXFAMILY"/>
</dbReference>
<protein>
    <submittedName>
        <fullName evidence="5">NUDIX hydrolase</fullName>
    </submittedName>
</protein>
<dbReference type="eggNOG" id="COG0494">
    <property type="taxonomic scope" value="Bacteria"/>
</dbReference>
<dbReference type="InterPro" id="IPR020084">
    <property type="entry name" value="NUDIX_hydrolase_CS"/>
</dbReference>
<keyword evidence="2 3" id="KW-0378">Hydrolase</keyword>
<dbReference type="Proteomes" id="UP000005868">
    <property type="component" value="Chromosome"/>
</dbReference>
<sequence>MSGHSMQEERIYTNKVYEGRIVNLRVDGVLLPSGRKTLREVVEHAPAVGILAVTEDEKIVLVRQYRYAVGECLVEVPAGIVEAGEAPEATAERELMEETGYKPGKLVEICRVYPSPGFSNEIIILFLATELVEESLEQDDDENIEVALFTKEEIMEMIEKGKIKDSKTLLAIFWYLNCQK</sequence>
<reference evidence="5 6" key="2">
    <citation type="journal article" date="2012" name="Stand. Genomic Sci.">
        <title>Genome sequence of the moderately thermophilic, amino-acid-degrading and sulfur-reducing bacterium Thermovirga lienii type strain (Cas60314(T)).</title>
        <authorList>
            <person name="Goker M."/>
            <person name="Saunders E."/>
            <person name="Lapidus A."/>
            <person name="Nolan M."/>
            <person name="Lucas S."/>
            <person name="Hammon N."/>
            <person name="Deshpande S."/>
            <person name="Cheng J.F."/>
            <person name="Han C."/>
            <person name="Tapia R."/>
            <person name="Goodwin L.A."/>
            <person name="Pitluck S."/>
            <person name="Liolios K."/>
            <person name="Mavromatis K."/>
            <person name="Pagani I."/>
            <person name="Ivanova N."/>
            <person name="Mikhailova N."/>
            <person name="Pati A."/>
            <person name="Chen A."/>
            <person name="Palaniappan K."/>
            <person name="Land M."/>
            <person name="Chang Y.J."/>
            <person name="Jeffries C.D."/>
            <person name="Brambilla E.M."/>
            <person name="Rohde M."/>
            <person name="Spring S."/>
            <person name="Detter J.C."/>
            <person name="Woyke T."/>
            <person name="Bristow J."/>
            <person name="Eisen J.A."/>
            <person name="Markowitz V."/>
            <person name="Hugenholtz P."/>
            <person name="Kyrpides N.C."/>
            <person name="Klenk H.P."/>
        </authorList>
    </citation>
    <scope>NUCLEOTIDE SEQUENCE [LARGE SCALE GENOMIC DNA]</scope>
    <source>
        <strain evidence="6">ATCC BAA-1197 / DSM 17291 / Cas60314</strain>
    </source>
</reference>
<keyword evidence="6" id="KW-1185">Reference proteome</keyword>